<evidence type="ECO:0000259" key="8">
    <source>
        <dbReference type="Pfam" id="PF03710"/>
    </source>
</evidence>
<dbReference type="PANTHER" id="PTHR30621:SF0">
    <property type="entry name" value="BIFUNCTIONAL GLUTAMINE SYNTHETASE ADENYLYLTRANSFERASE_ADENYLYL-REMOVING ENZYME"/>
    <property type="match status" value="1"/>
</dbReference>
<feature type="domain" description="Glutamate-ammonia ligase adenylyltransferase repeated" evidence="8">
    <location>
        <begin position="602"/>
        <end position="837"/>
    </location>
</feature>
<feature type="domain" description="Glutamate-ammonia ligase adenylyltransferase repeated" evidence="8">
    <location>
        <begin position="101"/>
        <end position="332"/>
    </location>
</feature>
<comment type="catalytic activity">
    <reaction evidence="7">
        <text>[glutamine synthetase]-L-tyrosine + ATP = [glutamine synthetase]-O(4)-(5'-adenylyl)-L-tyrosine + diphosphate</text>
        <dbReference type="Rhea" id="RHEA:18589"/>
        <dbReference type="Rhea" id="RHEA-COMP:10660"/>
        <dbReference type="Rhea" id="RHEA-COMP:10661"/>
        <dbReference type="ChEBI" id="CHEBI:30616"/>
        <dbReference type="ChEBI" id="CHEBI:33019"/>
        <dbReference type="ChEBI" id="CHEBI:46858"/>
        <dbReference type="ChEBI" id="CHEBI:83624"/>
        <dbReference type="EC" id="2.7.7.42"/>
    </reaction>
</comment>
<keyword evidence="6 7" id="KW-0511">Multifunctional enzyme</keyword>
<protein>
    <recommendedName>
        <fullName evidence="7">Bifunctional glutamine synthetase adenylyltransferase/adenylyl-removing enzyme</fullName>
    </recommendedName>
    <alternativeName>
        <fullName evidence="7">ATP:glutamine synthetase adenylyltransferase</fullName>
    </alternativeName>
    <alternativeName>
        <fullName evidence="7">ATase</fullName>
    </alternativeName>
    <domain>
        <recommendedName>
            <fullName evidence="7">Glutamine synthetase adenylyl-L-tyrosine phosphorylase</fullName>
            <ecNumber evidence="7">2.7.7.89</ecNumber>
        </recommendedName>
        <alternativeName>
            <fullName evidence="7">Adenylyl removase</fullName>
            <shortName evidence="7">AR</shortName>
            <shortName evidence="7">AT-N</shortName>
        </alternativeName>
    </domain>
    <domain>
        <recommendedName>
            <fullName evidence="7">Glutamine synthetase adenylyl transferase</fullName>
            <ecNumber evidence="7">2.7.7.42</ecNumber>
        </recommendedName>
        <alternativeName>
            <fullName evidence="7">Adenylyl transferase</fullName>
            <shortName evidence="7">AT</shortName>
            <shortName evidence="7">AT-C</shortName>
        </alternativeName>
    </domain>
</protein>
<comment type="catalytic activity">
    <reaction evidence="7">
        <text>[glutamine synthetase]-O(4)-(5'-adenylyl)-L-tyrosine + phosphate = [glutamine synthetase]-L-tyrosine + ADP</text>
        <dbReference type="Rhea" id="RHEA:43716"/>
        <dbReference type="Rhea" id="RHEA-COMP:10660"/>
        <dbReference type="Rhea" id="RHEA-COMP:10661"/>
        <dbReference type="ChEBI" id="CHEBI:43474"/>
        <dbReference type="ChEBI" id="CHEBI:46858"/>
        <dbReference type="ChEBI" id="CHEBI:83624"/>
        <dbReference type="ChEBI" id="CHEBI:456216"/>
        <dbReference type="EC" id="2.7.7.89"/>
    </reaction>
</comment>
<comment type="similarity">
    <text evidence="7">Belongs to the GlnE family.</text>
</comment>
<evidence type="ECO:0000313" key="11">
    <source>
        <dbReference type="Proteomes" id="UP001501285"/>
    </source>
</evidence>
<dbReference type="EC" id="2.7.7.89" evidence="7"/>
<accession>A0ABN2UKY2</accession>
<keyword evidence="2 7" id="KW-0548">Nucleotidyltransferase</keyword>
<evidence type="ECO:0000256" key="1">
    <source>
        <dbReference type="ARBA" id="ARBA00022679"/>
    </source>
</evidence>
<dbReference type="CDD" id="cd05401">
    <property type="entry name" value="NT_GlnE_GlnD_like"/>
    <property type="match status" value="2"/>
</dbReference>
<dbReference type="EMBL" id="BAAANB010000021">
    <property type="protein sequence ID" value="GAA2038387.1"/>
    <property type="molecule type" value="Genomic_DNA"/>
</dbReference>
<dbReference type="GO" id="GO:0016779">
    <property type="term" value="F:nucleotidyltransferase activity"/>
    <property type="evidence" value="ECO:0007669"/>
    <property type="project" value="UniProtKB-KW"/>
</dbReference>
<evidence type="ECO:0000256" key="7">
    <source>
        <dbReference type="HAMAP-Rule" id="MF_00802"/>
    </source>
</evidence>
<evidence type="ECO:0000313" key="10">
    <source>
        <dbReference type="EMBL" id="GAA2038387.1"/>
    </source>
</evidence>
<dbReference type="EC" id="2.7.7.42" evidence="7"/>
<dbReference type="NCBIfam" id="NF010707">
    <property type="entry name" value="PRK14109.1"/>
    <property type="match status" value="1"/>
</dbReference>
<keyword evidence="11" id="KW-1185">Reference proteome</keyword>
<proteinExistence type="inferred from homology"/>
<feature type="region of interest" description="Adenylyl transferase" evidence="7">
    <location>
        <begin position="508"/>
        <end position="1013"/>
    </location>
</feature>
<comment type="caution">
    <text evidence="10">The sequence shown here is derived from an EMBL/GenBank/DDBJ whole genome shotgun (WGS) entry which is preliminary data.</text>
</comment>
<evidence type="ECO:0000256" key="2">
    <source>
        <dbReference type="ARBA" id="ARBA00022695"/>
    </source>
</evidence>
<name>A0ABN2UKY2_9MICO</name>
<evidence type="ECO:0000256" key="4">
    <source>
        <dbReference type="ARBA" id="ARBA00022840"/>
    </source>
</evidence>
<evidence type="ECO:0000259" key="9">
    <source>
        <dbReference type="Pfam" id="PF08335"/>
    </source>
</evidence>
<dbReference type="RefSeq" id="WP_343993363.1">
    <property type="nucleotide sequence ID" value="NZ_BAAANB010000021.1"/>
</dbReference>
<dbReference type="PANTHER" id="PTHR30621">
    <property type="entry name" value="GLUTAMINE SYNTHETASE ADENYLYLTRANSFERASE"/>
    <property type="match status" value="1"/>
</dbReference>
<keyword evidence="3 7" id="KW-0547">Nucleotide-binding</keyword>
<comment type="function">
    <text evidence="7">Involved in the regulation of glutamine synthetase GlnA, a key enzyme in the process to assimilate ammonia. When cellular nitrogen levels are high, the C-terminal adenylyl transferase (AT) inactivates GlnA by covalent transfer of an adenylyl group from ATP to specific tyrosine residue of GlnA, thus reducing its activity. Conversely, when nitrogen levels are low, the N-terminal adenylyl removase (AR) activates GlnA by removing the adenylyl group by phosphorolysis, increasing its activity. The regulatory region of GlnE binds the signal transduction protein PII (GlnB) which indicates the nitrogen status of the cell.</text>
</comment>
<dbReference type="SUPFAM" id="SSF81593">
    <property type="entry name" value="Nucleotidyltransferase substrate binding subunit/domain"/>
    <property type="match status" value="2"/>
</dbReference>
<sequence>MSSRTTRTTTTEGSLARLGFADAQRAAGLIRDDALLPLRAAVPDGQLDELAAVMGDTADPDQCLLGLVRVAESLAREQDAPDWGISAFATELASAGVGRERVLGVLGASSALVDELVRHPEHWVDAARAERRPGDQTRADLVRAVGIERGERTPLDALRIAYRRGLLRVAALDVTCPDPLAEMPAVGEALAELAEAALEAALVIAREEHGPGHEACRLAVIGMGKTGGGELNYVSDVDVIFVAEPADGADEDTALRVGTALATALMRACSTPTPEGSLWPVDAALRPEGKQGPLVRTIASHKAYYERWAKTWEFQALLKAWVSAGDREVGLRYKAEISPMVWEAAGRANFVEDVQAMRRRVEQHVPANEAERQLKLGPGGLRDVEFSVQLLQLVHGRTDPGLRSATTLEALSALARGGYVGREDAATLDRAYRHLRCLEHRIQLHRLRRTHLMPVAEADLRRLGRAMGHRTHPERAVVADRQASAREVRRLHERLFYRPLLAAAAKLSPTEARLSPEAAQQRLLALGFRDPAGALRHIEALTSGVSRRAAIQRTLLPVMLGWFADEADPDAGLLSFRRVSDELGTTHWYLAMLRDEGRAADRLAHTLARSRYAADLLVRSPKSVSILGDDNGLVPRSREALTATMQSAAGRRDSAAEAVAAVRAIRRHELLRIVISDLVGLLDLEGVGVALTDLTAATVQVALDAAVLEVERREGVPLGGDVLVVAMGSFGGGELGYASDADVMFVHRPHEGSPEQDVQARATLVVQELRKLLSAPGADPALGLDADLRPEGKGGPLVRSLDSFRTYYERWALTWEFQALLRATPIAGPQELADEFSRLIDPQRWPEGGISERQLREIRTMKARVESERLPRGADPRTHLKLGRGGLTDVEWVVQLHQLQHAHDRPALRVTGTMAGLAALGDEGLVAAEDVKALHEAWQLGARMRNAGVLWRGKAIDSVPSDLRDLDGIGRIMGRPAGEGAALAELWRRVARRSRHATDFNFYGSPPRGSVGT</sequence>
<dbReference type="Pfam" id="PF08335">
    <property type="entry name" value="GlnD_UR_UTase"/>
    <property type="match status" value="2"/>
</dbReference>
<feature type="domain" description="PII-uridylyltransferase/Glutamine-synthetase adenylyltransferase" evidence="9">
    <location>
        <begin position="356"/>
        <end position="496"/>
    </location>
</feature>
<dbReference type="Pfam" id="PF03710">
    <property type="entry name" value="GlnE"/>
    <property type="match status" value="2"/>
</dbReference>
<dbReference type="InterPro" id="IPR023057">
    <property type="entry name" value="GlnE"/>
</dbReference>
<keyword evidence="4 7" id="KW-0067">ATP-binding</keyword>
<dbReference type="Proteomes" id="UP001501285">
    <property type="component" value="Unassembled WGS sequence"/>
</dbReference>
<comment type="cofactor">
    <cofactor evidence="7">
        <name>Mg(2+)</name>
        <dbReference type="ChEBI" id="CHEBI:18420"/>
    </cofactor>
</comment>
<keyword evidence="5 7" id="KW-0460">Magnesium</keyword>
<dbReference type="InterPro" id="IPR013546">
    <property type="entry name" value="PII_UdlTrfase/GS_AdlTrfase"/>
</dbReference>
<dbReference type="SUPFAM" id="SSF81301">
    <property type="entry name" value="Nucleotidyltransferase"/>
    <property type="match status" value="2"/>
</dbReference>
<feature type="region of interest" description="Adenylyl removase" evidence="7">
    <location>
        <begin position="1"/>
        <end position="500"/>
    </location>
</feature>
<gene>
    <name evidence="7" type="primary">glnE</name>
    <name evidence="10" type="ORF">GCM10009740_33260</name>
</gene>
<dbReference type="InterPro" id="IPR043519">
    <property type="entry name" value="NT_sf"/>
</dbReference>
<dbReference type="Gene3D" id="1.20.120.330">
    <property type="entry name" value="Nucleotidyltransferases domain 2"/>
    <property type="match status" value="2"/>
</dbReference>
<evidence type="ECO:0000256" key="3">
    <source>
        <dbReference type="ARBA" id="ARBA00022741"/>
    </source>
</evidence>
<keyword evidence="1 7" id="KW-0808">Transferase</keyword>
<evidence type="ECO:0000256" key="6">
    <source>
        <dbReference type="ARBA" id="ARBA00023268"/>
    </source>
</evidence>
<feature type="domain" description="PII-uridylyltransferase/Glutamine-synthetase adenylyltransferase" evidence="9">
    <location>
        <begin position="860"/>
        <end position="993"/>
    </location>
</feature>
<organism evidence="10 11">
    <name type="scientific">Terrabacter terrae</name>
    <dbReference type="NCBI Taxonomy" id="318434"/>
    <lineage>
        <taxon>Bacteria</taxon>
        <taxon>Bacillati</taxon>
        <taxon>Actinomycetota</taxon>
        <taxon>Actinomycetes</taxon>
        <taxon>Micrococcales</taxon>
        <taxon>Intrasporangiaceae</taxon>
        <taxon>Terrabacter</taxon>
    </lineage>
</organism>
<dbReference type="InterPro" id="IPR005190">
    <property type="entry name" value="GlnE_rpt_dom"/>
</dbReference>
<evidence type="ECO:0000256" key="5">
    <source>
        <dbReference type="ARBA" id="ARBA00022842"/>
    </source>
</evidence>
<dbReference type="HAMAP" id="MF_00802">
    <property type="entry name" value="GlnE"/>
    <property type="match status" value="1"/>
</dbReference>
<dbReference type="Gene3D" id="3.30.460.10">
    <property type="entry name" value="Beta Polymerase, domain 2"/>
    <property type="match status" value="2"/>
</dbReference>
<reference evidence="10 11" key="1">
    <citation type="journal article" date="2019" name="Int. J. Syst. Evol. Microbiol.">
        <title>The Global Catalogue of Microorganisms (GCM) 10K type strain sequencing project: providing services to taxonomists for standard genome sequencing and annotation.</title>
        <authorList>
            <consortium name="The Broad Institute Genomics Platform"/>
            <consortium name="The Broad Institute Genome Sequencing Center for Infectious Disease"/>
            <person name="Wu L."/>
            <person name="Ma J."/>
        </authorList>
    </citation>
    <scope>NUCLEOTIDE SEQUENCE [LARGE SCALE GENOMIC DNA]</scope>
    <source>
        <strain evidence="10 11">JCM 14283</strain>
    </source>
</reference>